<feature type="transmembrane region" description="Helical" evidence="1">
    <location>
        <begin position="180"/>
        <end position="209"/>
    </location>
</feature>
<reference evidence="2 3" key="1">
    <citation type="journal article" date="2019" name="Sci. Rep.">
        <title>Orb-weaving spider Araneus ventricosus genome elucidates the spidroin gene catalogue.</title>
        <authorList>
            <person name="Kono N."/>
            <person name="Nakamura H."/>
            <person name="Ohtoshi R."/>
            <person name="Moran D.A.P."/>
            <person name="Shinohara A."/>
            <person name="Yoshida Y."/>
            <person name="Fujiwara M."/>
            <person name="Mori M."/>
            <person name="Tomita M."/>
            <person name="Arakawa K."/>
        </authorList>
    </citation>
    <scope>NUCLEOTIDE SEQUENCE [LARGE SCALE GENOMIC DNA]</scope>
</reference>
<dbReference type="AlphaFoldDB" id="A0A4Y2IGR0"/>
<name>A0A4Y2IGR0_ARAVE</name>
<keyword evidence="1" id="KW-0812">Transmembrane</keyword>
<proteinExistence type="predicted"/>
<gene>
    <name evidence="2" type="ORF">AVEN_31137_1</name>
</gene>
<evidence type="ECO:0000313" key="2">
    <source>
        <dbReference type="EMBL" id="GBM76449.1"/>
    </source>
</evidence>
<keyword evidence="1" id="KW-0472">Membrane</keyword>
<feature type="transmembrane region" description="Helical" evidence="1">
    <location>
        <begin position="59"/>
        <end position="81"/>
    </location>
</feature>
<feature type="transmembrane region" description="Helical" evidence="1">
    <location>
        <begin position="252"/>
        <end position="275"/>
    </location>
</feature>
<dbReference type="Proteomes" id="UP000499080">
    <property type="component" value="Unassembled WGS sequence"/>
</dbReference>
<organism evidence="2 3">
    <name type="scientific">Araneus ventricosus</name>
    <name type="common">Orbweaver spider</name>
    <name type="synonym">Epeira ventricosa</name>
    <dbReference type="NCBI Taxonomy" id="182803"/>
    <lineage>
        <taxon>Eukaryota</taxon>
        <taxon>Metazoa</taxon>
        <taxon>Ecdysozoa</taxon>
        <taxon>Arthropoda</taxon>
        <taxon>Chelicerata</taxon>
        <taxon>Arachnida</taxon>
        <taxon>Araneae</taxon>
        <taxon>Araneomorphae</taxon>
        <taxon>Entelegynae</taxon>
        <taxon>Araneoidea</taxon>
        <taxon>Araneidae</taxon>
        <taxon>Araneus</taxon>
    </lineage>
</organism>
<evidence type="ECO:0000313" key="3">
    <source>
        <dbReference type="Proteomes" id="UP000499080"/>
    </source>
</evidence>
<dbReference type="EMBL" id="BGPR01002621">
    <property type="protein sequence ID" value="GBM76449.1"/>
    <property type="molecule type" value="Genomic_DNA"/>
</dbReference>
<accession>A0A4Y2IGR0</accession>
<keyword evidence="1" id="KW-1133">Transmembrane helix</keyword>
<feature type="transmembrane region" description="Helical" evidence="1">
    <location>
        <begin position="93"/>
        <end position="111"/>
    </location>
</feature>
<feature type="transmembrane region" description="Helical" evidence="1">
    <location>
        <begin position="24"/>
        <end position="47"/>
    </location>
</feature>
<keyword evidence="3" id="KW-1185">Reference proteome</keyword>
<comment type="caution">
    <text evidence="2">The sequence shown here is derived from an EMBL/GenBank/DDBJ whole genome shotgun (WGS) entry which is preliminary data.</text>
</comment>
<feature type="transmembrane region" description="Helical" evidence="1">
    <location>
        <begin position="132"/>
        <end position="153"/>
    </location>
</feature>
<feature type="transmembrane region" description="Helical" evidence="1">
    <location>
        <begin position="295"/>
        <end position="311"/>
    </location>
</feature>
<protein>
    <recommendedName>
        <fullName evidence="4">Gustatory receptor</fullName>
    </recommendedName>
</protein>
<evidence type="ECO:0000256" key="1">
    <source>
        <dbReference type="SAM" id="Phobius"/>
    </source>
</evidence>
<feature type="transmembrane region" description="Helical" evidence="1">
    <location>
        <begin position="370"/>
        <end position="387"/>
    </location>
</feature>
<sequence>MYVRASFRVSSTAPYPQSTVNIPIYSNILLKLPRIMLAFQILCWFGIGLCRKSRIISFLFFALLLLTYLDILIMYVIVIKINGCEIKWALERIISVTSSIVLMHSVIRKRYEITVAMKRVEFMDKTMSEKKANILAGFILVSPFIYSLTVLMASEVGGDERGFLYLFYGIPMSNKMLKSFILFCKSFICYLLFPTYSNFFILTFCVIFYDSSLSIRNLSQEVERCPPQEFTTGIQLKYLTCRRKILKMLDELQANFSLVCFIACAGHFSHCFALITQIMLYSFRENAFTSLADSAINLINVVIPLILMFWIPEQIPLEMENLNKIIRCKYEMRASYGIVSENSTIEKLLLDEKIFVVSGCNLIFFRRRNILSVLGSALTYGLLLIGLEVRN</sequence>
<evidence type="ECO:0008006" key="4">
    <source>
        <dbReference type="Google" id="ProtNLM"/>
    </source>
</evidence>
<dbReference type="OrthoDB" id="6441194at2759"/>